<evidence type="ECO:0000256" key="5">
    <source>
        <dbReference type="ARBA" id="ARBA00022840"/>
    </source>
</evidence>
<keyword evidence="4 9" id="KW-0547">Nucleotide-binding</keyword>
<keyword evidence="2" id="KW-0963">Cytoplasm</keyword>
<dbReference type="FunFam" id="3.40.850.10:FF:000019">
    <property type="entry name" value="Kinesin-like protein KIN-5D"/>
    <property type="match status" value="1"/>
</dbReference>
<evidence type="ECO:0000256" key="11">
    <source>
        <dbReference type="SAM" id="Coils"/>
    </source>
</evidence>
<dbReference type="Proteomes" id="UP001153737">
    <property type="component" value="Chromosome 9"/>
</dbReference>
<keyword evidence="14" id="KW-1185">Reference proteome</keyword>
<dbReference type="GO" id="GO:0051231">
    <property type="term" value="P:spindle elongation"/>
    <property type="evidence" value="ECO:0007669"/>
    <property type="project" value="TreeGrafter"/>
</dbReference>
<evidence type="ECO:0000256" key="10">
    <source>
        <dbReference type="RuleBase" id="RU000394"/>
    </source>
</evidence>
<dbReference type="OrthoDB" id="3176171at2759"/>
<dbReference type="GO" id="GO:0007018">
    <property type="term" value="P:microtubule-based movement"/>
    <property type="evidence" value="ECO:0007669"/>
    <property type="project" value="InterPro"/>
</dbReference>
<dbReference type="InterPro" id="IPR019821">
    <property type="entry name" value="Kinesin_motor_CS"/>
</dbReference>
<dbReference type="PROSITE" id="PS50067">
    <property type="entry name" value="KINESIN_MOTOR_2"/>
    <property type="match status" value="1"/>
</dbReference>
<evidence type="ECO:0000256" key="2">
    <source>
        <dbReference type="ARBA" id="ARBA00022490"/>
    </source>
</evidence>
<dbReference type="PROSITE" id="PS00411">
    <property type="entry name" value="KINESIN_MOTOR_1"/>
    <property type="match status" value="1"/>
</dbReference>
<dbReference type="GO" id="GO:0008574">
    <property type="term" value="F:plus-end-directed microtubule motor activity"/>
    <property type="evidence" value="ECO:0007669"/>
    <property type="project" value="TreeGrafter"/>
</dbReference>
<dbReference type="InterPro" id="IPR036961">
    <property type="entry name" value="Kinesin_motor_dom_sf"/>
</dbReference>
<evidence type="ECO:0000256" key="4">
    <source>
        <dbReference type="ARBA" id="ARBA00022741"/>
    </source>
</evidence>
<dbReference type="SMART" id="SM00129">
    <property type="entry name" value="KISc"/>
    <property type="match status" value="1"/>
</dbReference>
<dbReference type="PANTHER" id="PTHR47970:SF12">
    <property type="entry name" value="KINESIN FAMILY MEMBER 11"/>
    <property type="match status" value="1"/>
</dbReference>
<proteinExistence type="inferred from homology"/>
<dbReference type="GO" id="GO:0005876">
    <property type="term" value="C:spindle microtubule"/>
    <property type="evidence" value="ECO:0007669"/>
    <property type="project" value="TreeGrafter"/>
</dbReference>
<feature type="coiled-coil region" evidence="11">
    <location>
        <begin position="699"/>
        <end position="726"/>
    </location>
</feature>
<comment type="subcellular location">
    <subcellularLocation>
        <location evidence="1">Cytoplasm</location>
        <location evidence="1">Cytoskeleton</location>
    </subcellularLocation>
</comment>
<dbReference type="InterPro" id="IPR027417">
    <property type="entry name" value="P-loop_NTPase"/>
</dbReference>
<evidence type="ECO:0000256" key="8">
    <source>
        <dbReference type="ARBA" id="ARBA00034704"/>
    </source>
</evidence>
<name>A0A9P0DWK2_PHACE</name>
<keyword evidence="6 9" id="KW-0505">Motor protein</keyword>
<accession>A0A9P0DWK2</accession>
<comment type="similarity">
    <text evidence="8">Belongs to the TRAFAC class myosin-kinesin ATPase superfamily. Kinesin family. KIN-5/BimC subfamily.</text>
</comment>
<dbReference type="SUPFAM" id="SSF52540">
    <property type="entry name" value="P-loop containing nucleoside triphosphate hydrolases"/>
    <property type="match status" value="1"/>
</dbReference>
<evidence type="ECO:0000256" key="9">
    <source>
        <dbReference type="PROSITE-ProRule" id="PRU00283"/>
    </source>
</evidence>
<keyword evidence="7" id="KW-0206">Cytoskeleton</keyword>
<evidence type="ECO:0000256" key="7">
    <source>
        <dbReference type="ARBA" id="ARBA00023212"/>
    </source>
</evidence>
<dbReference type="GO" id="GO:0008017">
    <property type="term" value="F:microtubule binding"/>
    <property type="evidence" value="ECO:0007669"/>
    <property type="project" value="InterPro"/>
</dbReference>
<organism evidence="13 14">
    <name type="scientific">Phaedon cochleariae</name>
    <name type="common">Mustard beetle</name>
    <dbReference type="NCBI Taxonomy" id="80249"/>
    <lineage>
        <taxon>Eukaryota</taxon>
        <taxon>Metazoa</taxon>
        <taxon>Ecdysozoa</taxon>
        <taxon>Arthropoda</taxon>
        <taxon>Hexapoda</taxon>
        <taxon>Insecta</taxon>
        <taxon>Pterygota</taxon>
        <taxon>Neoptera</taxon>
        <taxon>Endopterygota</taxon>
        <taxon>Coleoptera</taxon>
        <taxon>Polyphaga</taxon>
        <taxon>Cucujiformia</taxon>
        <taxon>Chrysomeloidea</taxon>
        <taxon>Chrysomelidae</taxon>
        <taxon>Chrysomelinae</taxon>
        <taxon>Chrysomelini</taxon>
        <taxon>Phaedon</taxon>
    </lineage>
</organism>
<dbReference type="GO" id="GO:0090307">
    <property type="term" value="P:mitotic spindle assembly"/>
    <property type="evidence" value="ECO:0007669"/>
    <property type="project" value="TreeGrafter"/>
</dbReference>
<keyword evidence="5 9" id="KW-0067">ATP-binding</keyword>
<dbReference type="InterPro" id="IPR001752">
    <property type="entry name" value="Kinesin_motor_dom"/>
</dbReference>
<evidence type="ECO:0000256" key="6">
    <source>
        <dbReference type="ARBA" id="ARBA00023175"/>
    </source>
</evidence>
<evidence type="ECO:0000313" key="14">
    <source>
        <dbReference type="Proteomes" id="UP001153737"/>
    </source>
</evidence>
<dbReference type="PANTHER" id="PTHR47970">
    <property type="entry name" value="KINESIN-LIKE PROTEIN KIF11"/>
    <property type="match status" value="1"/>
</dbReference>
<dbReference type="GO" id="GO:0072686">
    <property type="term" value="C:mitotic spindle"/>
    <property type="evidence" value="ECO:0007669"/>
    <property type="project" value="TreeGrafter"/>
</dbReference>
<keyword evidence="3 10" id="KW-0493">Microtubule</keyword>
<evidence type="ECO:0000313" key="13">
    <source>
        <dbReference type="EMBL" id="CAH1184025.1"/>
    </source>
</evidence>
<dbReference type="Pfam" id="PF00225">
    <property type="entry name" value="Kinesin"/>
    <property type="match status" value="1"/>
</dbReference>
<dbReference type="GO" id="GO:0005524">
    <property type="term" value="F:ATP binding"/>
    <property type="evidence" value="ECO:0007669"/>
    <property type="project" value="UniProtKB-UniRule"/>
</dbReference>
<reference evidence="13" key="2">
    <citation type="submission" date="2022-10" db="EMBL/GenBank/DDBJ databases">
        <authorList>
            <consortium name="ENA_rothamsted_submissions"/>
            <consortium name="culmorum"/>
            <person name="King R."/>
        </authorList>
    </citation>
    <scope>NUCLEOTIDE SEQUENCE</scope>
</reference>
<protein>
    <recommendedName>
        <fullName evidence="10">Kinesin-like protein</fullName>
    </recommendedName>
</protein>
<evidence type="ECO:0000256" key="1">
    <source>
        <dbReference type="ARBA" id="ARBA00004245"/>
    </source>
</evidence>
<feature type="domain" description="Kinesin motor" evidence="12">
    <location>
        <begin position="13"/>
        <end position="340"/>
    </location>
</feature>
<reference evidence="13" key="1">
    <citation type="submission" date="2022-01" db="EMBL/GenBank/DDBJ databases">
        <authorList>
            <person name="King R."/>
        </authorList>
    </citation>
    <scope>NUCLEOTIDE SEQUENCE</scope>
</reference>
<sequence length="909" mass="103316">MAAAIKKKQPLQNVKVVVRIRPLTKQEEDQNVKNILKSHTPRELLMKDKKYTFDRVFKPNASQIELYMNVVSPLIQDVVAGYNCTVFAYGQTGTGKTYTMTGEKCNLVGNWRKDDDSGVIPRAAFHIFHELGHMSNVEINVKVSYIELYNEEIRDLLSEDECALQMYSDTKGTVSIQGLKEVSVHDSEGILKLLQRGIVKRQIAPTLMNHQSSRSHTVFTISVNTRESTASGDDILKAGKINLVDLAGSENIARSGCMAMRATELANINRSLLTLGRVIQALADKSQKHVPYRDSKLTRILQDSLGGHTKTVIISTVSPAHTSHEETTSTLEYATRARDIKNTPIINEKMTKHEMIDGLVKEIDRLQKDLDAARSGTGFYVDKENYQRLLDAIMSVTGEQVTHEELSHKKAERIKNLEEHMQARVRQFEETVELCKQHQHDLELAKAAIKEKDETLEQERYLAKWYEDQSSEKYEEAQTLLKATQTLTTEKEILLAKLEHQFHINSSNQSVAQTAVSHVVDLLSDFGKEETARFEGIAKENAEQFRTYLIGLTDELRQSSGLMREIPSRVQQNSKNNFSAQKMIGQYSKNYLEVIDGKAALLNGVFDQYKKRVEYYRKSVPKLADEYRVKTENIFGAATSMLKSSNDTFKTALSETNRKTRDELDSVKKTINDRKLQDEESLRQLEFLVAATKRRLEENDVILEQVERLRENVSEAEESANRRMLETMSGLERLALESIKSFKDSAEMVPNMEEIQGIEVRDVLCTVQEFHQKLHQISINLDETHQNITKDRLADLQRHISVACSQIEAAIDSKVDRLLGDVEAMRGTTDRFVASFDTMVGRVRGAMVEQMLEKNVRAKHAGDTPVRQSTVLPVRIKDPAPREALLEKFRQAMVMPKMEEEWDTNGDSS</sequence>
<evidence type="ECO:0000256" key="3">
    <source>
        <dbReference type="ARBA" id="ARBA00022701"/>
    </source>
</evidence>
<dbReference type="AlphaFoldDB" id="A0A9P0DWK2"/>
<gene>
    <name evidence="13" type="ORF">PHAECO_LOCUS13026</name>
</gene>
<dbReference type="EMBL" id="OU896715">
    <property type="protein sequence ID" value="CAH1184025.1"/>
    <property type="molecule type" value="Genomic_DNA"/>
</dbReference>
<dbReference type="PRINTS" id="PR00380">
    <property type="entry name" value="KINESINHEAVY"/>
</dbReference>
<dbReference type="InterPro" id="IPR047149">
    <property type="entry name" value="KIF11-like"/>
</dbReference>
<keyword evidence="11" id="KW-0175">Coiled coil</keyword>
<dbReference type="Gene3D" id="3.40.850.10">
    <property type="entry name" value="Kinesin motor domain"/>
    <property type="match status" value="1"/>
</dbReference>
<evidence type="ECO:0000259" key="12">
    <source>
        <dbReference type="PROSITE" id="PS50067"/>
    </source>
</evidence>
<feature type="binding site" evidence="9">
    <location>
        <begin position="90"/>
        <end position="97"/>
    </location>
    <ligand>
        <name>ATP</name>
        <dbReference type="ChEBI" id="CHEBI:30616"/>
    </ligand>
</feature>